<reference evidence="3" key="1">
    <citation type="submission" date="2022-11" db="EMBL/GenBank/DDBJ databases">
        <authorList>
            <person name="Graham C."/>
            <person name="Newman J.D."/>
        </authorList>
    </citation>
    <scope>NUCLEOTIDE SEQUENCE</scope>
    <source>
        <strain evidence="3">DSM 19486</strain>
    </source>
</reference>
<evidence type="ECO:0000313" key="3">
    <source>
        <dbReference type="EMBL" id="MCX3263656.1"/>
    </source>
</evidence>
<dbReference type="PANTHER" id="PTHR43037:SF1">
    <property type="entry name" value="BLL1128 PROTEIN"/>
    <property type="match status" value="1"/>
</dbReference>
<dbReference type="Gene3D" id="3.40.50.1820">
    <property type="entry name" value="alpha/beta hydrolase"/>
    <property type="match status" value="1"/>
</dbReference>
<name>A0A9X3DAM8_9SPHI</name>
<feature type="domain" description="Phospholipase/carboxylesterase/thioesterase" evidence="2">
    <location>
        <begin position="135"/>
        <end position="259"/>
    </location>
</feature>
<accession>A0A9X3DAM8</accession>
<organism evidence="3 4">
    <name type="scientific">Pedobacter agri</name>
    <dbReference type="NCBI Taxonomy" id="454586"/>
    <lineage>
        <taxon>Bacteria</taxon>
        <taxon>Pseudomonadati</taxon>
        <taxon>Bacteroidota</taxon>
        <taxon>Sphingobacteriia</taxon>
        <taxon>Sphingobacteriales</taxon>
        <taxon>Sphingobacteriaceae</taxon>
        <taxon>Pedobacter</taxon>
    </lineage>
</organism>
<evidence type="ECO:0000313" key="4">
    <source>
        <dbReference type="Proteomes" id="UP001142592"/>
    </source>
</evidence>
<dbReference type="PANTHER" id="PTHR43037">
    <property type="entry name" value="UNNAMED PRODUCT-RELATED"/>
    <property type="match status" value="1"/>
</dbReference>
<dbReference type="GO" id="GO:0016787">
    <property type="term" value="F:hydrolase activity"/>
    <property type="evidence" value="ECO:0007669"/>
    <property type="project" value="UniProtKB-KW"/>
</dbReference>
<dbReference type="InterPro" id="IPR050955">
    <property type="entry name" value="Plant_Biomass_Hydrol_Est"/>
</dbReference>
<keyword evidence="1" id="KW-0732">Signal</keyword>
<protein>
    <submittedName>
        <fullName evidence="3">Dienelactone hydrolase family protein</fullName>
    </submittedName>
</protein>
<proteinExistence type="predicted"/>
<dbReference type="AlphaFoldDB" id="A0A9X3DAM8"/>
<dbReference type="InterPro" id="IPR003140">
    <property type="entry name" value="PLipase/COase/thioEstase"/>
</dbReference>
<dbReference type="EMBL" id="JAPJUH010000001">
    <property type="protein sequence ID" value="MCX3263656.1"/>
    <property type="molecule type" value="Genomic_DNA"/>
</dbReference>
<evidence type="ECO:0000259" key="2">
    <source>
        <dbReference type="Pfam" id="PF02230"/>
    </source>
</evidence>
<dbReference type="SUPFAM" id="SSF53474">
    <property type="entry name" value="alpha/beta-Hydrolases"/>
    <property type="match status" value="1"/>
</dbReference>
<dbReference type="RefSeq" id="WP_010600760.1">
    <property type="nucleotide sequence ID" value="NZ_JAPJUH010000001.1"/>
</dbReference>
<evidence type="ECO:0000256" key="1">
    <source>
        <dbReference type="ARBA" id="ARBA00022729"/>
    </source>
</evidence>
<sequence>MYKFFVAIGFLFLINPAFSQRSHRLPESSSIKFDSSSFVAQKQYLNNLSASDYQKKEFKQKNISIPYRLLSPSNLKSTKKYPLVVTLHNSTRIGNDNEKQLEPLSRIWLKPDIRKNFQAFVLAPQFETRSTDYVFDQVKNVQVSKLNANLPIIIDLIEQLKKELNIDENRIYLIGYSMGGSSVQNLLSLSPGTFAAMISIAGIPDFSSTNALQSKPIWLIHGAKDNENPFNGSEALFNELKHDKKIRFSTFANLDHNTINYPLLNTDELPKWLFQWKK</sequence>
<dbReference type="InterPro" id="IPR029058">
    <property type="entry name" value="AB_hydrolase_fold"/>
</dbReference>
<keyword evidence="3" id="KW-0378">Hydrolase</keyword>
<keyword evidence="4" id="KW-1185">Reference proteome</keyword>
<gene>
    <name evidence="3" type="ORF">OQZ29_02810</name>
</gene>
<dbReference type="Proteomes" id="UP001142592">
    <property type="component" value="Unassembled WGS sequence"/>
</dbReference>
<dbReference type="Pfam" id="PF02230">
    <property type="entry name" value="Abhydrolase_2"/>
    <property type="match status" value="1"/>
</dbReference>
<comment type="caution">
    <text evidence="3">The sequence shown here is derived from an EMBL/GenBank/DDBJ whole genome shotgun (WGS) entry which is preliminary data.</text>
</comment>